<dbReference type="InterPro" id="IPR036390">
    <property type="entry name" value="WH_DNA-bd_sf"/>
</dbReference>
<reference evidence="1" key="1">
    <citation type="submission" date="2016-10" db="EMBL/GenBank/DDBJ databases">
        <title>Sequence of Gallionella enrichment culture.</title>
        <authorList>
            <person name="Poehlein A."/>
            <person name="Muehling M."/>
            <person name="Daniel R."/>
        </authorList>
    </citation>
    <scope>NUCLEOTIDE SEQUENCE</scope>
</reference>
<dbReference type="SUPFAM" id="SSF46785">
    <property type="entry name" value="Winged helix' DNA-binding domain"/>
    <property type="match status" value="1"/>
</dbReference>
<dbReference type="NCBIfam" id="NF041423">
    <property type="entry name" value="MobC_subf"/>
    <property type="match status" value="1"/>
</dbReference>
<protein>
    <recommendedName>
        <fullName evidence="2">MobC protein</fullName>
    </recommendedName>
</protein>
<sequence>MPIIKDPRERAARAQEKRRALLRFLREELYTTPKVAGMVMGVGSRATRQTLTPMEEAGLIKRHTLQLMPGMPLVIVGITPIGQAYAFDPEAGETAYERAFEPSRFSLLFLMHTLDVQTLRIQAVNTGLVKQWVNSDRLAAIKAGEKKPDAVCLTTSGLRVAVEVERTVKSPKRYAAIVEGHLTAMHQNKWQRVVWACPDPETTARIQAQVRSVSRVRIAGVDTMVDPAKHHTNFRFCTYGKFTDVLL</sequence>
<organism evidence="1">
    <name type="scientific">mine drainage metagenome</name>
    <dbReference type="NCBI Taxonomy" id="410659"/>
    <lineage>
        <taxon>unclassified sequences</taxon>
        <taxon>metagenomes</taxon>
        <taxon>ecological metagenomes</taxon>
    </lineage>
</organism>
<evidence type="ECO:0008006" key="2">
    <source>
        <dbReference type="Google" id="ProtNLM"/>
    </source>
</evidence>
<gene>
    <name evidence="1" type="ORF">GALL_244970</name>
</gene>
<evidence type="ECO:0000313" key="1">
    <source>
        <dbReference type="EMBL" id="OIQ93537.1"/>
    </source>
</evidence>
<name>A0A1J5RCN0_9ZZZZ</name>
<dbReference type="AlphaFoldDB" id="A0A1J5RCN0"/>
<comment type="caution">
    <text evidence="1">The sequence shown here is derived from an EMBL/GenBank/DDBJ whole genome shotgun (WGS) entry which is preliminary data.</text>
</comment>
<dbReference type="EMBL" id="MLJW01000205">
    <property type="protein sequence ID" value="OIQ93537.1"/>
    <property type="molecule type" value="Genomic_DNA"/>
</dbReference>
<proteinExistence type="predicted"/>
<accession>A0A1J5RCN0</accession>